<dbReference type="AlphaFoldDB" id="A0A9N9A7D5"/>
<reference evidence="1" key="1">
    <citation type="submission" date="2021-06" db="EMBL/GenBank/DDBJ databases">
        <authorList>
            <person name="Kallberg Y."/>
            <person name="Tangrot J."/>
            <person name="Rosling A."/>
        </authorList>
    </citation>
    <scope>NUCLEOTIDE SEQUENCE</scope>
    <source>
        <strain evidence="1">UK204</strain>
    </source>
</reference>
<keyword evidence="2" id="KW-1185">Reference proteome</keyword>
<sequence>MFFNETNPTKVNTTTSDNNNVLTIRPRIAISIVLKPAWSYIAPVDPEADTYTPNKF</sequence>
<evidence type="ECO:0000313" key="2">
    <source>
        <dbReference type="Proteomes" id="UP000789570"/>
    </source>
</evidence>
<dbReference type="Proteomes" id="UP000789570">
    <property type="component" value="Unassembled WGS sequence"/>
</dbReference>
<protein>
    <submittedName>
        <fullName evidence="1">11096_t:CDS:1</fullName>
    </submittedName>
</protein>
<gene>
    <name evidence="1" type="ORF">FCALED_LOCUS4631</name>
</gene>
<comment type="caution">
    <text evidence="1">The sequence shown here is derived from an EMBL/GenBank/DDBJ whole genome shotgun (WGS) entry which is preliminary data.</text>
</comment>
<name>A0A9N9A7D5_9GLOM</name>
<organism evidence="1 2">
    <name type="scientific">Funneliformis caledonium</name>
    <dbReference type="NCBI Taxonomy" id="1117310"/>
    <lineage>
        <taxon>Eukaryota</taxon>
        <taxon>Fungi</taxon>
        <taxon>Fungi incertae sedis</taxon>
        <taxon>Mucoromycota</taxon>
        <taxon>Glomeromycotina</taxon>
        <taxon>Glomeromycetes</taxon>
        <taxon>Glomerales</taxon>
        <taxon>Glomeraceae</taxon>
        <taxon>Funneliformis</taxon>
    </lineage>
</organism>
<dbReference type="EMBL" id="CAJVPQ010000923">
    <property type="protein sequence ID" value="CAG8519654.1"/>
    <property type="molecule type" value="Genomic_DNA"/>
</dbReference>
<accession>A0A9N9A7D5</accession>
<evidence type="ECO:0000313" key="1">
    <source>
        <dbReference type="EMBL" id="CAG8519654.1"/>
    </source>
</evidence>
<proteinExistence type="predicted"/>